<feature type="region of interest" description="Disordered" evidence="1">
    <location>
        <begin position="140"/>
        <end position="184"/>
    </location>
</feature>
<evidence type="ECO:0000313" key="2">
    <source>
        <dbReference type="EMBL" id="KAJ7033943.1"/>
    </source>
</evidence>
<dbReference type="EMBL" id="JARJCM010000061">
    <property type="protein sequence ID" value="KAJ7033943.1"/>
    <property type="molecule type" value="Genomic_DNA"/>
</dbReference>
<dbReference type="AlphaFoldDB" id="A0AAD6SUA1"/>
<sequence length="317" mass="33107">MVASAPLRTQASPSTCAGAQRAACATSLRRAKPGGRTASGALWFTVACAAHDTQARTLLHRRVIPYKRPASLVAWFQSQAATYALPRKESAQLSAEGNKGATGVDGERGTVAGEGAGVAGAKTAETGTAEAAGVDAGRRVRGRGCGVGSRTPQTDGGGKERPGAAGRGRGERRRVGRQMSKGRGGFVERRDGRWVKAAGREVGSGRAGPGWSAGERSGAVLGAAVGAVDAEVGSSVVRWSWWSFGKATWCGDGGFDVSALLGRFVPSAGAERAEVRSWVWWVGRGRFRRRWIQRCAPGGNGAFLGFHLSQTWANEEE</sequence>
<organism evidence="2 3">
    <name type="scientific">Mycena alexandri</name>
    <dbReference type="NCBI Taxonomy" id="1745969"/>
    <lineage>
        <taxon>Eukaryota</taxon>
        <taxon>Fungi</taxon>
        <taxon>Dikarya</taxon>
        <taxon>Basidiomycota</taxon>
        <taxon>Agaricomycotina</taxon>
        <taxon>Agaricomycetes</taxon>
        <taxon>Agaricomycetidae</taxon>
        <taxon>Agaricales</taxon>
        <taxon>Marasmiineae</taxon>
        <taxon>Mycenaceae</taxon>
        <taxon>Mycena</taxon>
    </lineage>
</organism>
<accession>A0AAD6SUA1</accession>
<name>A0AAD6SUA1_9AGAR</name>
<comment type="caution">
    <text evidence="2">The sequence shown here is derived from an EMBL/GenBank/DDBJ whole genome shotgun (WGS) entry which is preliminary data.</text>
</comment>
<dbReference type="Proteomes" id="UP001218188">
    <property type="component" value="Unassembled WGS sequence"/>
</dbReference>
<keyword evidence="3" id="KW-1185">Reference proteome</keyword>
<proteinExistence type="predicted"/>
<evidence type="ECO:0000256" key="1">
    <source>
        <dbReference type="SAM" id="MobiDB-lite"/>
    </source>
</evidence>
<protein>
    <submittedName>
        <fullName evidence="2">Uncharacterized protein</fullName>
    </submittedName>
</protein>
<evidence type="ECO:0000313" key="3">
    <source>
        <dbReference type="Proteomes" id="UP001218188"/>
    </source>
</evidence>
<reference evidence="2" key="1">
    <citation type="submission" date="2023-03" db="EMBL/GenBank/DDBJ databases">
        <title>Massive genome expansion in bonnet fungi (Mycena s.s.) driven by repeated elements and novel gene families across ecological guilds.</title>
        <authorList>
            <consortium name="Lawrence Berkeley National Laboratory"/>
            <person name="Harder C.B."/>
            <person name="Miyauchi S."/>
            <person name="Viragh M."/>
            <person name="Kuo A."/>
            <person name="Thoen E."/>
            <person name="Andreopoulos B."/>
            <person name="Lu D."/>
            <person name="Skrede I."/>
            <person name="Drula E."/>
            <person name="Henrissat B."/>
            <person name="Morin E."/>
            <person name="Kohler A."/>
            <person name="Barry K."/>
            <person name="LaButti K."/>
            <person name="Morin E."/>
            <person name="Salamov A."/>
            <person name="Lipzen A."/>
            <person name="Mereny Z."/>
            <person name="Hegedus B."/>
            <person name="Baldrian P."/>
            <person name="Stursova M."/>
            <person name="Weitz H."/>
            <person name="Taylor A."/>
            <person name="Grigoriev I.V."/>
            <person name="Nagy L.G."/>
            <person name="Martin F."/>
            <person name="Kauserud H."/>
        </authorList>
    </citation>
    <scope>NUCLEOTIDE SEQUENCE</scope>
    <source>
        <strain evidence="2">CBHHK200</strain>
    </source>
</reference>
<gene>
    <name evidence="2" type="ORF">C8F04DRAFT_1234580</name>
</gene>